<dbReference type="InterPro" id="IPR016181">
    <property type="entry name" value="Acyl_CoA_acyltransferase"/>
</dbReference>
<organism evidence="3 4">
    <name type="scientific">Azospirillum thermophilum</name>
    <dbReference type="NCBI Taxonomy" id="2202148"/>
    <lineage>
        <taxon>Bacteria</taxon>
        <taxon>Pseudomonadati</taxon>
        <taxon>Pseudomonadota</taxon>
        <taxon>Alphaproteobacteria</taxon>
        <taxon>Rhodospirillales</taxon>
        <taxon>Azospirillaceae</taxon>
        <taxon>Azospirillum</taxon>
    </lineage>
</organism>
<feature type="region of interest" description="Disordered" evidence="1">
    <location>
        <begin position="334"/>
        <end position="354"/>
    </location>
</feature>
<sequence>MPLTITHHGRIDAIDADALAGLWEDCGRPAFYHPALLLAAERHPLLPLSGAHYLAAWEGGRLDALLIAYQQTAPDPFGTLARTTGIVFAPPEGGLLGHFAHCYDSRILMRPGSAAGEPLLLRLEAVAAELGVPGCGITNLADPESLAAAERAGYAVNVMHDRFIIDLGPYRDFDDYVAHLPRHGRQEMRRQLRKFAAEGGGTAVLRPGDAGLEDAVRLCHLTSARNGTPHYYPVDSFTRFLELCGDLVSVVSVCIGDRRAAAVICLDEPGRLHMWAGGVVYEHSDFSPYTLMFAACVRHAFASGVRFVEAGRTNPRIKERLGCAPKPLYSALRSAPYRSPQATEPRPAHADRID</sequence>
<evidence type="ECO:0000259" key="2">
    <source>
        <dbReference type="Pfam" id="PF13480"/>
    </source>
</evidence>
<gene>
    <name evidence="3" type="ORF">DEW08_27995</name>
</gene>
<dbReference type="Proteomes" id="UP000245629">
    <property type="component" value="Plasmid unnamed3"/>
</dbReference>
<dbReference type="RefSeq" id="WP_109333598.1">
    <property type="nucleotide sequence ID" value="NZ_CP029358.1"/>
</dbReference>
<dbReference type="Gene3D" id="3.40.630.30">
    <property type="match status" value="1"/>
</dbReference>
<evidence type="ECO:0000313" key="4">
    <source>
        <dbReference type="Proteomes" id="UP000245629"/>
    </source>
</evidence>
<dbReference type="AlphaFoldDB" id="A0A2S2CZF6"/>
<keyword evidence="3" id="KW-0614">Plasmid</keyword>
<dbReference type="SUPFAM" id="SSF55729">
    <property type="entry name" value="Acyl-CoA N-acyltransferases (Nat)"/>
    <property type="match status" value="1"/>
</dbReference>
<keyword evidence="4" id="KW-1185">Reference proteome</keyword>
<accession>A0A2S2CZF6</accession>
<protein>
    <submittedName>
        <fullName evidence="3">Oxidoreductase</fullName>
    </submittedName>
</protein>
<dbReference type="Pfam" id="PF13480">
    <property type="entry name" value="Acetyltransf_6"/>
    <property type="match status" value="1"/>
</dbReference>
<dbReference type="OrthoDB" id="9773932at2"/>
<dbReference type="EMBL" id="CP029358">
    <property type="protein sequence ID" value="AWK89869.1"/>
    <property type="molecule type" value="Genomic_DNA"/>
</dbReference>
<evidence type="ECO:0000256" key="1">
    <source>
        <dbReference type="SAM" id="MobiDB-lite"/>
    </source>
</evidence>
<dbReference type="KEGG" id="azz:DEW08_27995"/>
<proteinExistence type="predicted"/>
<reference evidence="4" key="1">
    <citation type="submission" date="2018-05" db="EMBL/GenBank/DDBJ databases">
        <title>Azospirillum thermophila sp. nov., a novel isolated from hot spring.</title>
        <authorList>
            <person name="Zhao Z."/>
        </authorList>
    </citation>
    <scope>NUCLEOTIDE SEQUENCE [LARGE SCALE GENOMIC DNA]</scope>
    <source>
        <strain evidence="4">CFH 70021</strain>
        <plasmid evidence="4">unnamed3</plasmid>
    </source>
</reference>
<evidence type="ECO:0000313" key="3">
    <source>
        <dbReference type="EMBL" id="AWK89869.1"/>
    </source>
</evidence>
<geneLocation type="plasmid" evidence="3 4">
    <name>unnamed3</name>
</geneLocation>
<dbReference type="InterPro" id="IPR038740">
    <property type="entry name" value="BioF2-like_GNAT_dom"/>
</dbReference>
<feature type="domain" description="BioF2-like acetyltransferase" evidence="2">
    <location>
        <begin position="183"/>
        <end position="316"/>
    </location>
</feature>
<name>A0A2S2CZF6_9PROT</name>